<evidence type="ECO:0000256" key="7">
    <source>
        <dbReference type="SAM" id="SignalP"/>
    </source>
</evidence>
<dbReference type="GO" id="GO:0019722">
    <property type="term" value="P:calcium-mediated signaling"/>
    <property type="evidence" value="ECO:0007669"/>
    <property type="project" value="TreeGrafter"/>
</dbReference>
<reference evidence="8 9" key="1">
    <citation type="journal article" date="2013" name="Front. Plant Sci.">
        <title>The Reference Genome of the Halophytic Plant Eutrema salsugineum.</title>
        <authorList>
            <person name="Yang R."/>
            <person name="Jarvis D.E."/>
            <person name="Chen H."/>
            <person name="Beilstein M.A."/>
            <person name="Grimwood J."/>
            <person name="Jenkins J."/>
            <person name="Shu S."/>
            <person name="Prochnik S."/>
            <person name="Xin M."/>
            <person name="Ma C."/>
            <person name="Schmutz J."/>
            <person name="Wing R.A."/>
            <person name="Mitchell-Olds T."/>
            <person name="Schumaker K.S."/>
            <person name="Wang X."/>
        </authorList>
    </citation>
    <scope>NUCLEOTIDE SEQUENCE [LARGE SCALE GENOMIC DNA]</scope>
</reference>
<dbReference type="PANTHER" id="PTHR33136:SF48">
    <property type="entry name" value="PROTEIN RALF-LIKE 14-RELATED"/>
    <property type="match status" value="1"/>
</dbReference>
<evidence type="ECO:0000256" key="3">
    <source>
        <dbReference type="ARBA" id="ARBA00022525"/>
    </source>
</evidence>
<dbReference type="AlphaFoldDB" id="V4MD84"/>
<dbReference type="STRING" id="72664.V4MD84"/>
<comment type="subcellular location">
    <subcellularLocation>
        <location evidence="1">Secreted</location>
    </subcellularLocation>
</comment>
<feature type="signal peptide" evidence="7">
    <location>
        <begin position="1"/>
        <end position="17"/>
    </location>
</feature>
<evidence type="ECO:0000256" key="2">
    <source>
        <dbReference type="ARBA" id="ARBA00009178"/>
    </source>
</evidence>
<accession>V4MD84</accession>
<organism evidence="8 9">
    <name type="scientific">Eutrema salsugineum</name>
    <name type="common">Saltwater cress</name>
    <name type="synonym">Sisymbrium salsugineum</name>
    <dbReference type="NCBI Taxonomy" id="72664"/>
    <lineage>
        <taxon>Eukaryota</taxon>
        <taxon>Viridiplantae</taxon>
        <taxon>Streptophyta</taxon>
        <taxon>Embryophyta</taxon>
        <taxon>Tracheophyta</taxon>
        <taxon>Spermatophyta</taxon>
        <taxon>Magnoliopsida</taxon>
        <taxon>eudicotyledons</taxon>
        <taxon>Gunneridae</taxon>
        <taxon>Pentapetalae</taxon>
        <taxon>rosids</taxon>
        <taxon>malvids</taxon>
        <taxon>Brassicales</taxon>
        <taxon>Brassicaceae</taxon>
        <taxon>Eutremeae</taxon>
        <taxon>Eutrema</taxon>
    </lineage>
</organism>
<evidence type="ECO:0000256" key="5">
    <source>
        <dbReference type="ARBA" id="ARBA00022729"/>
    </source>
</evidence>
<protein>
    <recommendedName>
        <fullName evidence="10">Protein RALF-like 19</fullName>
    </recommendedName>
</protein>
<evidence type="ECO:0000256" key="1">
    <source>
        <dbReference type="ARBA" id="ARBA00004613"/>
    </source>
</evidence>
<dbReference type="EMBL" id="KI517384">
    <property type="protein sequence ID" value="ESQ54419.1"/>
    <property type="molecule type" value="Genomic_DNA"/>
</dbReference>
<proteinExistence type="inferred from homology"/>
<dbReference type="GO" id="GO:0005179">
    <property type="term" value="F:hormone activity"/>
    <property type="evidence" value="ECO:0007669"/>
    <property type="project" value="UniProtKB-KW"/>
</dbReference>
<dbReference type="Gramene" id="ESQ54419">
    <property type="protein sequence ID" value="ESQ54419"/>
    <property type="gene ID" value="EUTSA_v10026612mg"/>
</dbReference>
<dbReference type="KEGG" id="eus:EUTSA_v10026612mg"/>
<dbReference type="GO" id="GO:0040008">
    <property type="term" value="P:regulation of growth"/>
    <property type="evidence" value="ECO:0007669"/>
    <property type="project" value="UniProtKB-ARBA"/>
</dbReference>
<dbReference type="InterPro" id="IPR008801">
    <property type="entry name" value="RALF"/>
</dbReference>
<dbReference type="Proteomes" id="UP000030689">
    <property type="component" value="Unassembled WGS sequence"/>
</dbReference>
<dbReference type="PANTHER" id="PTHR33136">
    <property type="entry name" value="RAPID ALKALINIZATION FACTOR-LIKE"/>
    <property type="match status" value="1"/>
</dbReference>
<keyword evidence="9" id="KW-1185">Reference proteome</keyword>
<dbReference type="GO" id="GO:0005576">
    <property type="term" value="C:extracellular region"/>
    <property type="evidence" value="ECO:0007669"/>
    <property type="project" value="UniProtKB-SubCell"/>
</dbReference>
<evidence type="ECO:0000256" key="4">
    <source>
        <dbReference type="ARBA" id="ARBA00022702"/>
    </source>
</evidence>
<gene>
    <name evidence="8" type="ORF">EUTSA_v10026612mg</name>
</gene>
<keyword evidence="3" id="KW-0964">Secreted</keyword>
<evidence type="ECO:0000313" key="8">
    <source>
        <dbReference type="EMBL" id="ESQ54419.1"/>
    </source>
</evidence>
<evidence type="ECO:0000256" key="6">
    <source>
        <dbReference type="ARBA" id="ARBA00023157"/>
    </source>
</evidence>
<keyword evidence="4" id="KW-0372">Hormone</keyword>
<evidence type="ECO:0008006" key="10">
    <source>
        <dbReference type="Google" id="ProtNLM"/>
    </source>
</evidence>
<feature type="chain" id="PRO_5004722495" description="Protein RALF-like 19" evidence="7">
    <location>
        <begin position="18"/>
        <end position="111"/>
    </location>
</feature>
<sequence>MNYIKLLIIAMIIPVAAAPMLVRAKKVNCAGWSGTCIDGGELEEMRTMTGFDLSRRILKAARYISYNALKKNNNVPCKRRGRSYYNCGKRKKANPYRRGCSVITHRYRFAS</sequence>
<name>V4MD84_EUTSA</name>
<comment type="similarity">
    <text evidence="2">Belongs to the plant rapid alkalinization factor (RALF) family.</text>
</comment>
<keyword evidence="5 7" id="KW-0732">Signal</keyword>
<evidence type="ECO:0000313" key="9">
    <source>
        <dbReference type="Proteomes" id="UP000030689"/>
    </source>
</evidence>
<dbReference type="Pfam" id="PF05498">
    <property type="entry name" value="RALF"/>
    <property type="match status" value="1"/>
</dbReference>
<dbReference type="OMA" id="SVITHRY"/>
<dbReference type="GO" id="GO:0009506">
    <property type="term" value="C:plasmodesma"/>
    <property type="evidence" value="ECO:0007669"/>
    <property type="project" value="TreeGrafter"/>
</dbReference>
<keyword evidence="6" id="KW-1015">Disulfide bond</keyword>